<dbReference type="RefSeq" id="WP_089371705.1">
    <property type="nucleotide sequence ID" value="NZ_BMEP01000001.1"/>
</dbReference>
<evidence type="ECO:0000313" key="2">
    <source>
        <dbReference type="EMBL" id="SNR84964.1"/>
    </source>
</evidence>
<evidence type="ECO:0000313" key="3">
    <source>
        <dbReference type="Proteomes" id="UP000198379"/>
    </source>
</evidence>
<dbReference type="EMBL" id="FZNY01000003">
    <property type="protein sequence ID" value="SNR84964.1"/>
    <property type="molecule type" value="Genomic_DNA"/>
</dbReference>
<evidence type="ECO:0000256" key="1">
    <source>
        <dbReference type="SAM" id="Phobius"/>
    </source>
</evidence>
<protein>
    <submittedName>
        <fullName evidence="2">Uncharacterized protein</fullName>
    </submittedName>
</protein>
<keyword evidence="1" id="KW-0472">Membrane</keyword>
<dbReference type="AlphaFoldDB" id="A0A238ZQH1"/>
<dbReference type="OrthoDB" id="7852580at2"/>
<gene>
    <name evidence="2" type="ORF">SAMN06265376_103391</name>
</gene>
<dbReference type="Proteomes" id="UP000198379">
    <property type="component" value="Unassembled WGS sequence"/>
</dbReference>
<feature type="transmembrane region" description="Helical" evidence="1">
    <location>
        <begin position="114"/>
        <end position="136"/>
    </location>
</feature>
<sequence>MKSPFNLKQFVIITLLVSIWINISEVFRYFVLVMPRVKSFFQYQSGIADMNMGIFSIWGLWDTLLTAVLVFVFWLFARSFGNTHTSVWGAGIFVWMAVFVIFWVATANMGLSEWSILLITLPLSLLEMLVGAWIAYRLYKRVDKR</sequence>
<feature type="transmembrane region" description="Helical" evidence="1">
    <location>
        <begin position="52"/>
        <end position="76"/>
    </location>
</feature>
<keyword evidence="1" id="KW-0812">Transmembrane</keyword>
<feature type="transmembrane region" description="Helical" evidence="1">
    <location>
        <begin position="12"/>
        <end position="32"/>
    </location>
</feature>
<keyword evidence="3" id="KW-1185">Reference proteome</keyword>
<organism evidence="2 3">
    <name type="scientific">Dokdonia pacifica</name>
    <dbReference type="NCBI Taxonomy" id="1627892"/>
    <lineage>
        <taxon>Bacteria</taxon>
        <taxon>Pseudomonadati</taxon>
        <taxon>Bacteroidota</taxon>
        <taxon>Flavobacteriia</taxon>
        <taxon>Flavobacteriales</taxon>
        <taxon>Flavobacteriaceae</taxon>
        <taxon>Dokdonia</taxon>
    </lineage>
</organism>
<proteinExistence type="predicted"/>
<keyword evidence="1" id="KW-1133">Transmembrane helix</keyword>
<name>A0A238ZQH1_9FLAO</name>
<feature type="transmembrane region" description="Helical" evidence="1">
    <location>
        <begin position="88"/>
        <end position="108"/>
    </location>
</feature>
<accession>A0A238ZQH1</accession>
<reference evidence="2 3" key="1">
    <citation type="submission" date="2017-06" db="EMBL/GenBank/DDBJ databases">
        <authorList>
            <person name="Kim H.J."/>
            <person name="Triplett B.A."/>
        </authorList>
    </citation>
    <scope>NUCLEOTIDE SEQUENCE [LARGE SCALE GENOMIC DNA]</scope>
    <source>
        <strain evidence="2 3">DSM 25597</strain>
    </source>
</reference>